<dbReference type="RefSeq" id="WP_379839106.1">
    <property type="nucleotide sequence ID" value="NZ_JBHRYQ010000001.1"/>
</dbReference>
<dbReference type="EMBL" id="JBHRYQ010000001">
    <property type="protein sequence ID" value="MFC3812238.1"/>
    <property type="molecule type" value="Genomic_DNA"/>
</dbReference>
<accession>A0ABV7YY47</accession>
<proteinExistence type="predicted"/>
<organism evidence="1 2">
    <name type="scientific">Lacihabitans lacunae</name>
    <dbReference type="NCBI Taxonomy" id="1028214"/>
    <lineage>
        <taxon>Bacteria</taxon>
        <taxon>Pseudomonadati</taxon>
        <taxon>Bacteroidota</taxon>
        <taxon>Cytophagia</taxon>
        <taxon>Cytophagales</taxon>
        <taxon>Leadbetterellaceae</taxon>
        <taxon>Lacihabitans</taxon>
    </lineage>
</organism>
<gene>
    <name evidence="1" type="ORF">ACFOOI_16370</name>
</gene>
<dbReference type="Gene3D" id="3.30.70.1060">
    <property type="entry name" value="Dimeric alpha+beta barrel"/>
    <property type="match status" value="1"/>
</dbReference>
<evidence type="ECO:0008006" key="3">
    <source>
        <dbReference type="Google" id="ProtNLM"/>
    </source>
</evidence>
<comment type="caution">
    <text evidence="1">The sequence shown here is derived from an EMBL/GenBank/DDBJ whole genome shotgun (WGS) entry which is preliminary data.</text>
</comment>
<keyword evidence="2" id="KW-1185">Reference proteome</keyword>
<sequence>MNRMIINITEDLSMASNIQELLNQEFKTVGNWMQEGILEDLQIKEAENGIVMTLNTIDETKAKELLASYPLYKYFKKVEFKV</sequence>
<evidence type="ECO:0000313" key="1">
    <source>
        <dbReference type="EMBL" id="MFC3812238.1"/>
    </source>
</evidence>
<reference evidence="2" key="1">
    <citation type="journal article" date="2019" name="Int. J. Syst. Evol. Microbiol.">
        <title>The Global Catalogue of Microorganisms (GCM) 10K type strain sequencing project: providing services to taxonomists for standard genome sequencing and annotation.</title>
        <authorList>
            <consortium name="The Broad Institute Genomics Platform"/>
            <consortium name="The Broad Institute Genome Sequencing Center for Infectious Disease"/>
            <person name="Wu L."/>
            <person name="Ma J."/>
        </authorList>
    </citation>
    <scope>NUCLEOTIDE SEQUENCE [LARGE SCALE GENOMIC DNA]</scope>
    <source>
        <strain evidence="2">CECT 7956</strain>
    </source>
</reference>
<evidence type="ECO:0000313" key="2">
    <source>
        <dbReference type="Proteomes" id="UP001595616"/>
    </source>
</evidence>
<name>A0ABV7YY47_9BACT</name>
<dbReference type="Proteomes" id="UP001595616">
    <property type="component" value="Unassembled WGS sequence"/>
</dbReference>
<protein>
    <recommendedName>
        <fullName evidence="3">Muconolactone isomerase domain-containing protein</fullName>
    </recommendedName>
</protein>